<dbReference type="NCBIfam" id="TIGR00589">
    <property type="entry name" value="ogt"/>
    <property type="match status" value="1"/>
</dbReference>
<feature type="domain" description="Methylated-DNA-[protein]-cysteine S-methyltransferase DNA binding" evidence="9">
    <location>
        <begin position="90"/>
        <end position="169"/>
    </location>
</feature>
<evidence type="ECO:0000313" key="10">
    <source>
        <dbReference type="EMBL" id="ANU63510.1"/>
    </source>
</evidence>
<dbReference type="FunFam" id="1.10.10.10:FF:000214">
    <property type="entry name" value="Methylated-DNA--protein-cysteine methyltransferase"/>
    <property type="match status" value="1"/>
</dbReference>
<dbReference type="PROSITE" id="PS00374">
    <property type="entry name" value="MGMT"/>
    <property type="match status" value="1"/>
</dbReference>
<comment type="similarity">
    <text evidence="2">Belongs to the MGMT family.</text>
</comment>
<name>A0A1B1S9N0_9BACT</name>
<sequence>MTDDLIIIAPYQSPCGTLVLGDWNGSLCMCDWLHGRFHARTLQRLLRHTRARDFANGDSLVIDMARRQLDEYFARIRRNFDIPLLYAGTEFQTRVWDALRNVVYGSDKSYSDLASDAGLPAGVRAVANAVGANAMSVIIPCHRIIGSDGRLTGYAGGLEAKRYLLELERHSNRL</sequence>
<dbReference type="InterPro" id="IPR036217">
    <property type="entry name" value="MethylDNA_cys_MeTrfase_DNAb"/>
</dbReference>
<evidence type="ECO:0000259" key="9">
    <source>
        <dbReference type="Pfam" id="PF01035"/>
    </source>
</evidence>
<dbReference type="SUPFAM" id="SSF46767">
    <property type="entry name" value="Methylated DNA-protein cysteine methyltransferase, C-terminal domain"/>
    <property type="match status" value="1"/>
</dbReference>
<comment type="catalytic activity">
    <reaction evidence="8">
        <text>a 6-O-methyl-2'-deoxyguanosine in DNA + L-cysteinyl-[protein] = S-methyl-L-cysteinyl-[protein] + a 2'-deoxyguanosine in DNA</text>
        <dbReference type="Rhea" id="RHEA:24000"/>
        <dbReference type="Rhea" id="RHEA-COMP:10131"/>
        <dbReference type="Rhea" id="RHEA-COMP:10132"/>
        <dbReference type="Rhea" id="RHEA-COMP:11367"/>
        <dbReference type="Rhea" id="RHEA-COMP:11368"/>
        <dbReference type="ChEBI" id="CHEBI:29950"/>
        <dbReference type="ChEBI" id="CHEBI:82612"/>
        <dbReference type="ChEBI" id="CHEBI:85445"/>
        <dbReference type="ChEBI" id="CHEBI:85448"/>
        <dbReference type="EC" id="2.1.1.63"/>
    </reaction>
</comment>
<proteinExistence type="inferred from homology"/>
<dbReference type="Gene3D" id="1.10.10.10">
    <property type="entry name" value="Winged helix-like DNA-binding domain superfamily/Winged helix DNA-binding domain"/>
    <property type="match status" value="1"/>
</dbReference>
<evidence type="ECO:0000313" key="11">
    <source>
        <dbReference type="Proteomes" id="UP000186351"/>
    </source>
</evidence>
<dbReference type="GO" id="GO:0006281">
    <property type="term" value="P:DNA repair"/>
    <property type="evidence" value="ECO:0007669"/>
    <property type="project" value="UniProtKB-KW"/>
</dbReference>
<dbReference type="Pfam" id="PF01035">
    <property type="entry name" value="DNA_binding_1"/>
    <property type="match status" value="1"/>
</dbReference>
<reference evidence="11" key="1">
    <citation type="submission" date="2016-04" db="EMBL/GenBank/DDBJ databases">
        <title>Complete Genome Sequences of Twelve Strains of a Stable Defined Moderately Diverse Mouse Microbiota 2 (sDMDMm2).</title>
        <authorList>
            <person name="Uchimura Y."/>
            <person name="Wyss M."/>
            <person name="Brugiroux S."/>
            <person name="Limenitakis J.P."/>
            <person name="Stecher B."/>
            <person name="McCoy K.D."/>
            <person name="Macpherson A.J."/>
        </authorList>
    </citation>
    <scope>NUCLEOTIDE SEQUENCE [LARGE SCALE GENOMIC DNA]</scope>
    <source>
        <strain evidence="11">YL27</strain>
    </source>
</reference>
<dbReference type="PANTHER" id="PTHR10815">
    <property type="entry name" value="METHYLATED-DNA--PROTEIN-CYSTEINE METHYLTRANSFERASE"/>
    <property type="match status" value="1"/>
</dbReference>
<evidence type="ECO:0000256" key="4">
    <source>
        <dbReference type="ARBA" id="ARBA00022603"/>
    </source>
</evidence>
<gene>
    <name evidence="10" type="ORF">A4V02_07075</name>
</gene>
<dbReference type="RefSeq" id="WP_068960823.1">
    <property type="nucleotide sequence ID" value="NZ_CAJTAP010000017.1"/>
</dbReference>
<dbReference type="KEGG" id="pary:A4V02_07075"/>
<dbReference type="GO" id="GO:0032259">
    <property type="term" value="P:methylation"/>
    <property type="evidence" value="ECO:0007669"/>
    <property type="project" value="UniProtKB-KW"/>
</dbReference>
<dbReference type="InterPro" id="IPR036388">
    <property type="entry name" value="WH-like_DNA-bd_sf"/>
</dbReference>
<organism evidence="10 11">
    <name type="scientific">Muribaculum intestinale</name>
    <dbReference type="NCBI Taxonomy" id="1796646"/>
    <lineage>
        <taxon>Bacteria</taxon>
        <taxon>Pseudomonadati</taxon>
        <taxon>Bacteroidota</taxon>
        <taxon>Bacteroidia</taxon>
        <taxon>Bacteroidales</taxon>
        <taxon>Muribaculaceae</taxon>
        <taxon>Muribaculum</taxon>
    </lineage>
</organism>
<dbReference type="PANTHER" id="PTHR10815:SF5">
    <property type="entry name" value="METHYLATED-DNA--PROTEIN-CYSTEINE METHYLTRANSFERASE"/>
    <property type="match status" value="1"/>
</dbReference>
<comment type="catalytic activity">
    <reaction evidence="1">
        <text>a 4-O-methyl-thymidine in DNA + L-cysteinyl-[protein] = a thymidine in DNA + S-methyl-L-cysteinyl-[protein]</text>
        <dbReference type="Rhea" id="RHEA:53428"/>
        <dbReference type="Rhea" id="RHEA-COMP:10131"/>
        <dbReference type="Rhea" id="RHEA-COMP:10132"/>
        <dbReference type="Rhea" id="RHEA-COMP:13555"/>
        <dbReference type="Rhea" id="RHEA-COMP:13556"/>
        <dbReference type="ChEBI" id="CHEBI:29950"/>
        <dbReference type="ChEBI" id="CHEBI:82612"/>
        <dbReference type="ChEBI" id="CHEBI:137386"/>
        <dbReference type="ChEBI" id="CHEBI:137387"/>
        <dbReference type="EC" id="2.1.1.63"/>
    </reaction>
</comment>
<evidence type="ECO:0000256" key="8">
    <source>
        <dbReference type="ARBA" id="ARBA00049348"/>
    </source>
</evidence>
<evidence type="ECO:0000256" key="6">
    <source>
        <dbReference type="ARBA" id="ARBA00022763"/>
    </source>
</evidence>
<dbReference type="GO" id="GO:0003908">
    <property type="term" value="F:methylated-DNA-[protein]-cysteine S-methyltransferase activity"/>
    <property type="evidence" value="ECO:0007669"/>
    <property type="project" value="UniProtKB-EC"/>
</dbReference>
<accession>A0A1B1S9N0</accession>
<dbReference type="Proteomes" id="UP000186351">
    <property type="component" value="Chromosome"/>
</dbReference>
<evidence type="ECO:0000256" key="3">
    <source>
        <dbReference type="ARBA" id="ARBA00011918"/>
    </source>
</evidence>
<dbReference type="CDD" id="cd06445">
    <property type="entry name" value="ATase"/>
    <property type="match status" value="1"/>
</dbReference>
<dbReference type="Gene3D" id="3.30.160.70">
    <property type="entry name" value="Methylated DNA-protein cysteine methyltransferase domain"/>
    <property type="match status" value="1"/>
</dbReference>
<keyword evidence="5" id="KW-0808">Transferase</keyword>
<dbReference type="STRING" id="1796646.A4V02_07075"/>
<dbReference type="AlphaFoldDB" id="A0A1B1S9N0"/>
<dbReference type="SUPFAM" id="SSF53155">
    <property type="entry name" value="Methylated DNA-protein cysteine methyltransferase domain"/>
    <property type="match status" value="1"/>
</dbReference>
<dbReference type="InterPro" id="IPR001497">
    <property type="entry name" value="MethylDNA_cys_MeTrfase_AS"/>
</dbReference>
<evidence type="ECO:0000256" key="2">
    <source>
        <dbReference type="ARBA" id="ARBA00008711"/>
    </source>
</evidence>
<keyword evidence="4" id="KW-0489">Methyltransferase</keyword>
<keyword evidence="6" id="KW-0227">DNA damage</keyword>
<dbReference type="EMBL" id="CP015402">
    <property type="protein sequence ID" value="ANU63510.1"/>
    <property type="molecule type" value="Genomic_DNA"/>
</dbReference>
<dbReference type="GeneID" id="65536616"/>
<dbReference type="OrthoDB" id="9802228at2"/>
<dbReference type="InterPro" id="IPR014048">
    <property type="entry name" value="MethylDNA_cys_MeTrfase_DNA-bd"/>
</dbReference>
<evidence type="ECO:0000256" key="5">
    <source>
        <dbReference type="ARBA" id="ARBA00022679"/>
    </source>
</evidence>
<keyword evidence="7" id="KW-0234">DNA repair</keyword>
<evidence type="ECO:0000256" key="7">
    <source>
        <dbReference type="ARBA" id="ARBA00023204"/>
    </source>
</evidence>
<dbReference type="EC" id="2.1.1.63" evidence="3"/>
<keyword evidence="11" id="KW-1185">Reference proteome</keyword>
<accession>A0A1Z2XJ04</accession>
<protein>
    <recommendedName>
        <fullName evidence="3">methylated-DNA--[protein]-cysteine S-methyltransferase</fullName>
        <ecNumber evidence="3">2.1.1.63</ecNumber>
    </recommendedName>
</protein>
<evidence type="ECO:0000256" key="1">
    <source>
        <dbReference type="ARBA" id="ARBA00001286"/>
    </source>
</evidence>
<dbReference type="InterPro" id="IPR036631">
    <property type="entry name" value="MGMT_N_sf"/>
</dbReference>